<evidence type="ECO:0000313" key="3">
    <source>
        <dbReference type="Proteomes" id="UP001152622"/>
    </source>
</evidence>
<name>A0A9Q1FKB6_SYNKA</name>
<comment type="caution">
    <text evidence="2">The sequence shown here is derived from an EMBL/GenBank/DDBJ whole genome shotgun (WGS) entry which is preliminary data.</text>
</comment>
<reference evidence="2" key="1">
    <citation type="journal article" date="2023" name="Science">
        <title>Genome structures resolve the early diversification of teleost fishes.</title>
        <authorList>
            <person name="Parey E."/>
            <person name="Louis A."/>
            <person name="Montfort J."/>
            <person name="Bouchez O."/>
            <person name="Roques C."/>
            <person name="Iampietro C."/>
            <person name="Lluch J."/>
            <person name="Castinel A."/>
            <person name="Donnadieu C."/>
            <person name="Desvignes T."/>
            <person name="Floi Bucao C."/>
            <person name="Jouanno E."/>
            <person name="Wen M."/>
            <person name="Mejri S."/>
            <person name="Dirks R."/>
            <person name="Jansen H."/>
            <person name="Henkel C."/>
            <person name="Chen W.J."/>
            <person name="Zahm M."/>
            <person name="Cabau C."/>
            <person name="Klopp C."/>
            <person name="Thompson A.W."/>
            <person name="Robinson-Rechavi M."/>
            <person name="Braasch I."/>
            <person name="Lecointre G."/>
            <person name="Bobe J."/>
            <person name="Postlethwait J.H."/>
            <person name="Berthelot C."/>
            <person name="Roest Crollius H."/>
            <person name="Guiguen Y."/>
        </authorList>
    </citation>
    <scope>NUCLEOTIDE SEQUENCE</scope>
    <source>
        <strain evidence="2">WJC10195</strain>
    </source>
</reference>
<feature type="compositionally biased region" description="Basic and acidic residues" evidence="1">
    <location>
        <begin position="281"/>
        <end position="291"/>
    </location>
</feature>
<organism evidence="2 3">
    <name type="scientific">Synaphobranchus kaupii</name>
    <name type="common">Kaup's arrowtooth eel</name>
    <dbReference type="NCBI Taxonomy" id="118154"/>
    <lineage>
        <taxon>Eukaryota</taxon>
        <taxon>Metazoa</taxon>
        <taxon>Chordata</taxon>
        <taxon>Craniata</taxon>
        <taxon>Vertebrata</taxon>
        <taxon>Euteleostomi</taxon>
        <taxon>Actinopterygii</taxon>
        <taxon>Neopterygii</taxon>
        <taxon>Teleostei</taxon>
        <taxon>Anguilliformes</taxon>
        <taxon>Synaphobranchidae</taxon>
        <taxon>Synaphobranchus</taxon>
    </lineage>
</organism>
<sequence>MGMLPDCLTNGMDMMSELEQQEMRILQEVLRRSKEEYELEMVRRTGPKEGLGSASTSSLVRVVQDRTEQQGTPPAHPPNTHKVEVKSSSQLQLPTLNNATSAMVSSAAGEREKEDPGSRSGESVQKSAAVSTPASARVLPGRASVDTKVSPAVRAPVKGPGSSSSVERSRGARSGGQATEAWLEEASREAGISQPFTELSVAQQEQLQQRALYLRQQRDKLQALKKEQRPTPEGDTSNRSITANGVAAERDTSNRSITANGVAADRVNGSQTGGVPLVAQNKKDVTAEEKKRLQKRKHLAEKLREEVIKK</sequence>
<proteinExistence type="predicted"/>
<feature type="compositionally biased region" description="Polar residues" evidence="1">
    <location>
        <begin position="234"/>
        <end position="243"/>
    </location>
</feature>
<accession>A0A9Q1FKB6</accession>
<dbReference type="InterPro" id="IPR038888">
    <property type="entry name" value="CFAP36"/>
</dbReference>
<feature type="compositionally biased region" description="Basic and acidic residues" evidence="1">
    <location>
        <begin position="221"/>
        <end position="232"/>
    </location>
</feature>
<evidence type="ECO:0000313" key="2">
    <source>
        <dbReference type="EMBL" id="KAJ8360267.1"/>
    </source>
</evidence>
<keyword evidence="3" id="KW-1185">Reference proteome</keyword>
<dbReference type="GO" id="GO:0005930">
    <property type="term" value="C:axoneme"/>
    <property type="evidence" value="ECO:0007669"/>
    <property type="project" value="TreeGrafter"/>
</dbReference>
<evidence type="ECO:0000256" key="1">
    <source>
        <dbReference type="SAM" id="MobiDB-lite"/>
    </source>
</evidence>
<dbReference type="EMBL" id="JAINUF010000005">
    <property type="protein sequence ID" value="KAJ8360267.1"/>
    <property type="molecule type" value="Genomic_DNA"/>
</dbReference>
<feature type="region of interest" description="Disordered" evidence="1">
    <location>
        <begin position="221"/>
        <end position="297"/>
    </location>
</feature>
<dbReference type="PANTHER" id="PTHR21532">
    <property type="entry name" value="PHOSPHODIESTERASE HL"/>
    <property type="match status" value="1"/>
</dbReference>
<feature type="region of interest" description="Disordered" evidence="1">
    <location>
        <begin position="42"/>
        <end position="190"/>
    </location>
</feature>
<protein>
    <submittedName>
        <fullName evidence="2">Uncharacterized protein</fullName>
    </submittedName>
</protein>
<dbReference type="PANTHER" id="PTHR21532:SF0">
    <property type="entry name" value="CILIA- AND FLAGELLA-ASSOCIATED PROTEIN 36"/>
    <property type="match status" value="1"/>
</dbReference>
<feature type="compositionally biased region" description="Polar residues" evidence="1">
    <location>
        <begin position="120"/>
        <end position="134"/>
    </location>
</feature>
<feature type="compositionally biased region" description="Polar residues" evidence="1">
    <location>
        <begin position="86"/>
        <end position="104"/>
    </location>
</feature>
<dbReference type="GO" id="GO:0097546">
    <property type="term" value="C:ciliary base"/>
    <property type="evidence" value="ECO:0007669"/>
    <property type="project" value="TreeGrafter"/>
</dbReference>
<dbReference type="OrthoDB" id="272687at2759"/>
<gene>
    <name evidence="2" type="ORF">SKAU_G00167920</name>
</gene>
<dbReference type="Proteomes" id="UP001152622">
    <property type="component" value="Chromosome 5"/>
</dbReference>
<dbReference type="AlphaFoldDB" id="A0A9Q1FKB6"/>